<feature type="region of interest" description="Disordered" evidence="1">
    <location>
        <begin position="185"/>
        <end position="209"/>
    </location>
</feature>
<reference evidence="2 3" key="1">
    <citation type="submission" date="2024-06" db="EMBL/GenBank/DDBJ databases">
        <title>Draft genome sequence of Helicobacter trogontum NHP16-4001.</title>
        <authorList>
            <person name="Rimbara E."/>
            <person name="Suzuki M."/>
        </authorList>
    </citation>
    <scope>NUCLEOTIDE SEQUENCE [LARGE SCALE GENOMIC DNA]</scope>
    <source>
        <strain evidence="2 3">NHP16-4001</strain>
    </source>
</reference>
<dbReference type="RefSeq" id="WP_104718008.1">
    <property type="nucleotide sequence ID" value="NZ_BAAFHN010000141.1"/>
</dbReference>
<keyword evidence="3" id="KW-1185">Reference proteome</keyword>
<evidence type="ECO:0000256" key="1">
    <source>
        <dbReference type="SAM" id="MobiDB-lite"/>
    </source>
</evidence>
<evidence type="ECO:0000313" key="2">
    <source>
        <dbReference type="EMBL" id="GAB0174095.1"/>
    </source>
</evidence>
<sequence>MNSQWVDVEFEESIPPNVIRIETEDDSGEYIEIEFGKSVEEIEREIEKEDEIRQEVEEFLGYPSDSIADASDSISHYQALMGNEVKTDIGNVALPRFMPRFNRPKGSKRLYKKNPPKAPEYAKNQKDVMRIVRELPKQGYRLVWKARDFEHLKQIWKRLTKYAKKIEPRNDKKYREHIDRTRLKDKTEINFRQKSKSGSQGKSGDETIDIKFNSKGEKTIWKIHY</sequence>
<proteinExistence type="predicted"/>
<dbReference type="EMBL" id="BAAFHN010000141">
    <property type="protein sequence ID" value="GAB0174095.1"/>
    <property type="molecule type" value="Genomic_DNA"/>
</dbReference>
<organism evidence="2 3">
    <name type="scientific">Helicobacter trogontum</name>
    <dbReference type="NCBI Taxonomy" id="50960"/>
    <lineage>
        <taxon>Bacteria</taxon>
        <taxon>Pseudomonadati</taxon>
        <taxon>Campylobacterota</taxon>
        <taxon>Epsilonproteobacteria</taxon>
        <taxon>Campylobacterales</taxon>
        <taxon>Helicobacteraceae</taxon>
        <taxon>Helicobacter</taxon>
    </lineage>
</organism>
<name>A0ABQ0D6W6_9HELI</name>
<evidence type="ECO:0000313" key="3">
    <source>
        <dbReference type="Proteomes" id="UP001562457"/>
    </source>
</evidence>
<comment type="caution">
    <text evidence="2">The sequence shown here is derived from an EMBL/GenBank/DDBJ whole genome shotgun (WGS) entry which is preliminary data.</text>
</comment>
<dbReference type="Proteomes" id="UP001562457">
    <property type="component" value="Unassembled WGS sequence"/>
</dbReference>
<accession>A0ABQ0D6W6</accession>
<gene>
    <name evidence="2" type="ORF">NHP164001_21220</name>
</gene>
<protein>
    <submittedName>
        <fullName evidence="2">Uncharacterized protein</fullName>
    </submittedName>
</protein>